<dbReference type="InterPro" id="IPR001878">
    <property type="entry name" value="Znf_CCHC"/>
</dbReference>
<feature type="compositionally biased region" description="Polar residues" evidence="5">
    <location>
        <begin position="338"/>
        <end position="352"/>
    </location>
</feature>
<keyword evidence="1" id="KW-0479">Metal-binding</keyword>
<evidence type="ECO:0000313" key="7">
    <source>
        <dbReference type="Proteomes" id="UP000492821"/>
    </source>
</evidence>
<dbReference type="AlphaFoldDB" id="A0A7E4VN90"/>
<keyword evidence="3" id="KW-0862">Zinc</keyword>
<protein>
    <submittedName>
        <fullName evidence="8">CCHC-type domain-containing protein</fullName>
    </submittedName>
</protein>
<reference evidence="7" key="1">
    <citation type="journal article" date="2013" name="Genetics">
        <title>The draft genome and transcriptome of Panagrellus redivivus are shaped by the harsh demands of a free-living lifestyle.</title>
        <authorList>
            <person name="Srinivasan J."/>
            <person name="Dillman A.R."/>
            <person name="Macchietto M.G."/>
            <person name="Heikkinen L."/>
            <person name="Lakso M."/>
            <person name="Fracchia K.M."/>
            <person name="Antoshechkin I."/>
            <person name="Mortazavi A."/>
            <person name="Wong G."/>
            <person name="Sternberg P.W."/>
        </authorList>
    </citation>
    <scope>NUCLEOTIDE SEQUENCE [LARGE SCALE GENOMIC DNA]</scope>
    <source>
        <strain evidence="7">MT8872</strain>
    </source>
</reference>
<evidence type="ECO:0000256" key="5">
    <source>
        <dbReference type="SAM" id="MobiDB-lite"/>
    </source>
</evidence>
<dbReference type="InterPro" id="IPR025829">
    <property type="entry name" value="Zn_knuckle_CX2CX3GHX4C"/>
</dbReference>
<dbReference type="GO" id="GO:0019899">
    <property type="term" value="F:enzyme binding"/>
    <property type="evidence" value="ECO:0007669"/>
    <property type="project" value="UniProtKB-ARBA"/>
</dbReference>
<proteinExistence type="predicted"/>
<feature type="region of interest" description="Disordered" evidence="5">
    <location>
        <begin position="90"/>
        <end position="126"/>
    </location>
</feature>
<feature type="region of interest" description="Disordered" evidence="5">
    <location>
        <begin position="338"/>
        <end position="358"/>
    </location>
</feature>
<dbReference type="WBParaSite" id="Pan_g2291.t1">
    <property type="protein sequence ID" value="Pan_g2291.t1"/>
    <property type="gene ID" value="Pan_g2291"/>
</dbReference>
<dbReference type="GO" id="GO:0003676">
    <property type="term" value="F:nucleic acid binding"/>
    <property type="evidence" value="ECO:0007669"/>
    <property type="project" value="InterPro"/>
</dbReference>
<evidence type="ECO:0000256" key="3">
    <source>
        <dbReference type="ARBA" id="ARBA00022833"/>
    </source>
</evidence>
<dbReference type="Pfam" id="PF17180">
    <property type="entry name" value="Zn_ribbon_3CxxC_2"/>
    <property type="match status" value="1"/>
</dbReference>
<feature type="domain" description="CCHC-type" evidence="6">
    <location>
        <begin position="247"/>
        <end position="261"/>
    </location>
</feature>
<dbReference type="InterPro" id="IPR033446">
    <property type="entry name" value="ZCCHC24_Znf-3CxxC"/>
</dbReference>
<keyword evidence="2 4" id="KW-0863">Zinc-finger</keyword>
<evidence type="ECO:0000259" key="6">
    <source>
        <dbReference type="PROSITE" id="PS50158"/>
    </source>
</evidence>
<sequence length="358" mass="38560">MGITVILPIVFNDSPKPSKNSNSVAIRLVLLAISVHSHVRLPFFDSINVGEGQCAFTSLPFSGTSFRPVEASAVMFEYDRLSLDVTERLNGNGHRAAPSSSHIPSSDPSPRASQMLEGLSRQGSSSMDVLDCGASSGYGSPGIIGTPLPSPAPNGQSLANQLHQSASMKDLKSNQFCHPPPVLNGSHSTLQSSSSMPPLPIQSTVAPVVPNKASPVAIEDGFTQDEIAQFADLLCTKKKAPPANYQCRICHQAGHYINDCPVRYNSTYQELTPYQGRRRCYGEFSCPQCFRKWTSTNSVANEAHSCIKCHIPVFPHKQLSVEKAVKLGLTKAQNLTSSNIAPIGSGRTNQNAKQKKTK</sequence>
<organism evidence="7 8">
    <name type="scientific">Panagrellus redivivus</name>
    <name type="common">Microworm</name>
    <dbReference type="NCBI Taxonomy" id="6233"/>
    <lineage>
        <taxon>Eukaryota</taxon>
        <taxon>Metazoa</taxon>
        <taxon>Ecdysozoa</taxon>
        <taxon>Nematoda</taxon>
        <taxon>Chromadorea</taxon>
        <taxon>Rhabditida</taxon>
        <taxon>Tylenchina</taxon>
        <taxon>Panagrolaimomorpha</taxon>
        <taxon>Panagrolaimoidea</taxon>
        <taxon>Panagrolaimidae</taxon>
        <taxon>Panagrellus</taxon>
    </lineage>
</organism>
<feature type="compositionally biased region" description="Low complexity" evidence="5">
    <location>
        <begin position="98"/>
        <end position="110"/>
    </location>
</feature>
<dbReference type="Pfam" id="PF13696">
    <property type="entry name" value="zf-CCHC_2"/>
    <property type="match status" value="1"/>
</dbReference>
<evidence type="ECO:0000313" key="8">
    <source>
        <dbReference type="WBParaSite" id="Pan_g2291.t1"/>
    </source>
</evidence>
<evidence type="ECO:0000256" key="4">
    <source>
        <dbReference type="PROSITE-ProRule" id="PRU00047"/>
    </source>
</evidence>
<accession>A0A7E4VN90</accession>
<keyword evidence="7" id="KW-1185">Reference proteome</keyword>
<evidence type="ECO:0000256" key="2">
    <source>
        <dbReference type="ARBA" id="ARBA00022771"/>
    </source>
</evidence>
<name>A0A7E4VN90_PANRE</name>
<dbReference type="PROSITE" id="PS50158">
    <property type="entry name" value="ZF_CCHC"/>
    <property type="match status" value="1"/>
</dbReference>
<dbReference type="SUPFAM" id="SSF57756">
    <property type="entry name" value="Retrovirus zinc finger-like domains"/>
    <property type="match status" value="1"/>
</dbReference>
<dbReference type="InterPro" id="IPR036875">
    <property type="entry name" value="Znf_CCHC_sf"/>
</dbReference>
<dbReference type="GO" id="GO:0008270">
    <property type="term" value="F:zinc ion binding"/>
    <property type="evidence" value="ECO:0007669"/>
    <property type="project" value="UniProtKB-KW"/>
</dbReference>
<evidence type="ECO:0000256" key="1">
    <source>
        <dbReference type="ARBA" id="ARBA00022723"/>
    </source>
</evidence>
<reference evidence="8" key="2">
    <citation type="submission" date="2020-10" db="UniProtKB">
        <authorList>
            <consortium name="WormBaseParasite"/>
        </authorList>
    </citation>
    <scope>IDENTIFICATION</scope>
</reference>
<dbReference type="Gene3D" id="4.10.60.10">
    <property type="entry name" value="Zinc finger, CCHC-type"/>
    <property type="match status" value="1"/>
</dbReference>
<dbReference type="Proteomes" id="UP000492821">
    <property type="component" value="Unassembled WGS sequence"/>
</dbReference>